<evidence type="ECO:0000259" key="7">
    <source>
        <dbReference type="PROSITE" id="PS50048"/>
    </source>
</evidence>
<keyword evidence="3" id="KW-0238">DNA-binding</keyword>
<dbReference type="InterPro" id="IPR001138">
    <property type="entry name" value="Zn2Cys6_DnaBD"/>
</dbReference>
<feature type="domain" description="Zn(2)-C6 fungal-type" evidence="7">
    <location>
        <begin position="30"/>
        <end position="60"/>
    </location>
</feature>
<evidence type="ECO:0000256" key="3">
    <source>
        <dbReference type="ARBA" id="ARBA00023125"/>
    </source>
</evidence>
<keyword evidence="5" id="KW-0539">Nucleus</keyword>
<accession>A0A423VLA8</accession>
<dbReference type="GO" id="GO:0045122">
    <property type="term" value="P:aflatoxin biosynthetic process"/>
    <property type="evidence" value="ECO:0007669"/>
    <property type="project" value="InterPro"/>
</dbReference>
<gene>
    <name evidence="8" type="ORF">VPNG_09960</name>
</gene>
<evidence type="ECO:0000256" key="1">
    <source>
        <dbReference type="ARBA" id="ARBA00022723"/>
    </source>
</evidence>
<dbReference type="PANTHER" id="PTHR31069:SF31">
    <property type="entry name" value="MONODICTYPHENONE CLUSTER TRANSCRIPTION FACTOR-RELATED"/>
    <property type="match status" value="1"/>
</dbReference>
<dbReference type="GO" id="GO:0003677">
    <property type="term" value="F:DNA binding"/>
    <property type="evidence" value="ECO:0007669"/>
    <property type="project" value="UniProtKB-KW"/>
</dbReference>
<dbReference type="GO" id="GO:0005634">
    <property type="term" value="C:nucleus"/>
    <property type="evidence" value="ECO:0007669"/>
    <property type="project" value="InterPro"/>
</dbReference>
<dbReference type="PROSITE" id="PS50048">
    <property type="entry name" value="ZN2_CY6_FUNGAL_2"/>
    <property type="match status" value="1"/>
</dbReference>
<dbReference type="GO" id="GO:0000981">
    <property type="term" value="F:DNA-binding transcription factor activity, RNA polymerase II-specific"/>
    <property type="evidence" value="ECO:0007669"/>
    <property type="project" value="InterPro"/>
</dbReference>
<dbReference type="Pfam" id="PF00172">
    <property type="entry name" value="Zn_clus"/>
    <property type="match status" value="1"/>
</dbReference>
<evidence type="ECO:0000313" key="8">
    <source>
        <dbReference type="EMBL" id="ROV91730.1"/>
    </source>
</evidence>
<name>A0A423VLA8_9PEZI</name>
<dbReference type="OrthoDB" id="2328572at2759"/>
<reference evidence="8 9" key="1">
    <citation type="submission" date="2015-09" db="EMBL/GenBank/DDBJ databases">
        <title>Host preference determinants of Valsa canker pathogens revealed by comparative genomics.</title>
        <authorList>
            <person name="Yin Z."/>
            <person name="Huang L."/>
        </authorList>
    </citation>
    <scope>NUCLEOTIDE SEQUENCE [LARGE SCALE GENOMIC DNA]</scope>
    <source>
        <strain evidence="8 9">SXYLt</strain>
    </source>
</reference>
<dbReference type="CDD" id="cd00067">
    <property type="entry name" value="GAL4"/>
    <property type="match status" value="1"/>
</dbReference>
<dbReference type="InParanoid" id="A0A423VLA8"/>
<evidence type="ECO:0000256" key="4">
    <source>
        <dbReference type="ARBA" id="ARBA00023163"/>
    </source>
</evidence>
<sequence>MPSSCSRSPVPPPLTNARGTPRRPPKLRSSCDACGAAKVRCDKNQPHCGRCVAGGLDCVYGLSRKFGKAPRKKPPVETNIPGESFPRPLAQNPQQQQQQQQQQQDQHQNSLSYCPDYRHLSGATRSAKYEPNFAESSNYGLEDTLMAMASYSGHDMLLRTPDVLDGLGDNFLFPDATHDPTLGSNPGSHGNVDPLDLTFTSSSLSSPSDFQGFAEWIQPESLLQITESQAHDRCDSPSSLPAHQRLTSISSLGSHSTCGLPDTSLLQTELHSCHRLAHATLESLSFGQDSIADGEHLTQTMDQTLSRNKQAVNNMHQLLLCPCSKSPDQAMLYASITSKILMRYQLVAGCSRPTTSWDCFSSLGSQPTPPLSASSSPSTTFVTPMSPMAAQNSFIITPMQFSVGAFSVDDESAQEAMRKQLLLSELKKAGNLIDLLSIQGRDGLSSGEVNEIYSALGTWLKSELNRTIASLKS</sequence>
<dbReference type="AlphaFoldDB" id="A0A423VLA8"/>
<dbReference type="EMBL" id="LKEB01000089">
    <property type="protein sequence ID" value="ROV91730.1"/>
    <property type="molecule type" value="Genomic_DNA"/>
</dbReference>
<protein>
    <recommendedName>
        <fullName evidence="7">Zn(2)-C6 fungal-type domain-containing protein</fullName>
    </recommendedName>
</protein>
<feature type="compositionally biased region" description="Low complexity" evidence="6">
    <location>
        <begin position="91"/>
        <end position="108"/>
    </location>
</feature>
<evidence type="ECO:0000256" key="2">
    <source>
        <dbReference type="ARBA" id="ARBA00023015"/>
    </source>
</evidence>
<evidence type="ECO:0000256" key="5">
    <source>
        <dbReference type="ARBA" id="ARBA00023242"/>
    </source>
</evidence>
<keyword evidence="4" id="KW-0804">Transcription</keyword>
<evidence type="ECO:0000256" key="6">
    <source>
        <dbReference type="SAM" id="MobiDB-lite"/>
    </source>
</evidence>
<dbReference type="SUPFAM" id="SSF57701">
    <property type="entry name" value="Zn2/Cys6 DNA-binding domain"/>
    <property type="match status" value="1"/>
</dbReference>
<evidence type="ECO:0000313" key="9">
    <source>
        <dbReference type="Proteomes" id="UP000285146"/>
    </source>
</evidence>
<keyword evidence="2" id="KW-0805">Transcription regulation</keyword>
<feature type="region of interest" description="Disordered" evidence="6">
    <location>
        <begin position="66"/>
        <end position="115"/>
    </location>
</feature>
<dbReference type="PRINTS" id="PR00755">
    <property type="entry name" value="AFLATOXINBRP"/>
</dbReference>
<keyword evidence="9" id="KW-1185">Reference proteome</keyword>
<dbReference type="InterPro" id="IPR050675">
    <property type="entry name" value="OAF3"/>
</dbReference>
<keyword evidence="1" id="KW-0479">Metal-binding</keyword>
<dbReference type="SMART" id="SM00066">
    <property type="entry name" value="GAL4"/>
    <property type="match status" value="1"/>
</dbReference>
<dbReference type="GO" id="GO:0008270">
    <property type="term" value="F:zinc ion binding"/>
    <property type="evidence" value="ECO:0007669"/>
    <property type="project" value="InterPro"/>
</dbReference>
<feature type="region of interest" description="Disordered" evidence="6">
    <location>
        <begin position="1"/>
        <end position="29"/>
    </location>
</feature>
<dbReference type="Pfam" id="PF08493">
    <property type="entry name" value="AflR"/>
    <property type="match status" value="1"/>
</dbReference>
<organism evidence="8 9">
    <name type="scientific">Cytospora leucostoma</name>
    <dbReference type="NCBI Taxonomy" id="1230097"/>
    <lineage>
        <taxon>Eukaryota</taxon>
        <taxon>Fungi</taxon>
        <taxon>Dikarya</taxon>
        <taxon>Ascomycota</taxon>
        <taxon>Pezizomycotina</taxon>
        <taxon>Sordariomycetes</taxon>
        <taxon>Sordariomycetidae</taxon>
        <taxon>Diaporthales</taxon>
        <taxon>Cytosporaceae</taxon>
        <taxon>Cytospora</taxon>
    </lineage>
</organism>
<proteinExistence type="predicted"/>
<dbReference type="PANTHER" id="PTHR31069">
    <property type="entry name" value="OLEATE-ACTIVATED TRANSCRIPTION FACTOR 1-RELATED"/>
    <property type="match status" value="1"/>
</dbReference>
<comment type="caution">
    <text evidence="8">The sequence shown here is derived from an EMBL/GenBank/DDBJ whole genome shotgun (WGS) entry which is preliminary data.</text>
</comment>
<dbReference type="Proteomes" id="UP000285146">
    <property type="component" value="Unassembled WGS sequence"/>
</dbReference>
<dbReference type="InterPro" id="IPR036864">
    <property type="entry name" value="Zn2-C6_fun-type_DNA-bd_sf"/>
</dbReference>
<dbReference type="Gene3D" id="4.10.240.10">
    <property type="entry name" value="Zn(2)-C6 fungal-type DNA-binding domain"/>
    <property type="match status" value="1"/>
</dbReference>
<dbReference type="InterPro" id="IPR013700">
    <property type="entry name" value="AflR"/>
</dbReference>